<dbReference type="AlphaFoldDB" id="A0A8J7UV48"/>
<dbReference type="SUPFAM" id="SSF88713">
    <property type="entry name" value="Glycoside hydrolase/deacetylase"/>
    <property type="match status" value="1"/>
</dbReference>
<name>A0A8J7UV48_9BACT</name>
<dbReference type="Gene3D" id="3.20.110.20">
    <property type="match status" value="1"/>
</dbReference>
<dbReference type="Gene3D" id="2.60.40.10">
    <property type="entry name" value="Immunoglobulins"/>
    <property type="match status" value="1"/>
</dbReference>
<sequence>MQKTITFTGNSASAAIILFILLFAFAQTSRADSGRSPDDSHQNTESGNPPVYIAFHWHMHQPIYWPYESIVETENRGSYSYSLRHDVMGARTGPYTDWPSNAVRMGDDADMPHFGAQVSFSGSLIENLEAAREAGWGFDNWVAPWEEAIQLQTEKGNPRLAMTGFGYHHPLMPLIGNEDIRRHIQWHREIMSEIFPGEYSKGIFPPETAFATRIIPALKDEGFEWVIVDNLHFERASEGAPLTDESGVKRPNKADVRNPNPGDWKQLHGLWAPTPVSTQWAHQPRYVSWTDPETGESSKMIAVPASRYLGEEDGRGGFGALQYEEVMSQFEEDNTDPDQPILLVLHHDGDNHGGGSEAYYNHNFQSMVEWLQDHPDRFRVTTIQDYLDRYPPDPDDVIHVQDGSWLGADGGDPEFLKWLADPGDFPGTDEPYSPNRNAWGILTAAKHIVQAAEAADPDHPDTKRAWEYYLNGQSSDYWYWDGTEMWDSHPARAANLAVGKALPLAESADDVTGPAIFLPQREPYNPGGIEWEGQGVMPSDFEIWTFAFDLSGLESVKLKYRVSDSDEISGDNLTYDGGPSVGEWQSAEMSGTFTESITDPEPHYKAEEFRAEISGVEEQMVDYYVKATDVHGNTSKSIIQHVWVGEYSPDDDPANGAPDPDGPVTWEPAEPEPDEIVTITVRDADTTANLHWAVNNWTLPDEDFWPAETVAWDDGNAVQSPMSRTDEGDLEIQLGPFRHDDQEVTNISFVISYDDDSWDNNNGNDYFISIQRDVSADEPSQEALAFELKENYPNPFNNETVIPFSLDEDGHVSLTIYDVLGRKVAAPVDEMRSSGHYQVRFDASGLAGGTYVYRLESHGRVRTGTMMLLK</sequence>
<feature type="domain" description="Glycoside hydrolase family 57 N-terminal" evidence="6">
    <location>
        <begin position="55"/>
        <end position="233"/>
    </location>
</feature>
<comment type="caution">
    <text evidence="9">The sequence shown here is derived from an EMBL/GenBank/DDBJ whole genome shotgun (WGS) entry which is preliminary data.</text>
</comment>
<feature type="domain" description="Alpha-glucan water dikinase-like N-terminal Ig-like" evidence="8">
    <location>
        <begin position="673"/>
        <end position="769"/>
    </location>
</feature>
<dbReference type="EMBL" id="JAFIDN010000003">
    <property type="protein sequence ID" value="MBP3192166.1"/>
    <property type="molecule type" value="Genomic_DNA"/>
</dbReference>
<organism evidence="9 10">
    <name type="scientific">Natronogracilivirga saccharolytica</name>
    <dbReference type="NCBI Taxonomy" id="2812953"/>
    <lineage>
        <taxon>Bacteria</taxon>
        <taxon>Pseudomonadati</taxon>
        <taxon>Balneolota</taxon>
        <taxon>Balneolia</taxon>
        <taxon>Balneolales</taxon>
        <taxon>Cyclonatronaceae</taxon>
        <taxon>Natronogracilivirga</taxon>
    </lineage>
</organism>
<feature type="region of interest" description="Disordered" evidence="4">
    <location>
        <begin position="241"/>
        <end position="261"/>
    </location>
</feature>
<keyword evidence="3" id="KW-0119">Carbohydrate metabolism</keyword>
<dbReference type="Pfam" id="PF18962">
    <property type="entry name" value="Por_Secre_tail"/>
    <property type="match status" value="1"/>
</dbReference>
<accession>A0A8J7UV48</accession>
<feature type="compositionally biased region" description="Low complexity" evidence="4">
    <location>
        <begin position="654"/>
        <end position="663"/>
    </location>
</feature>
<evidence type="ECO:0000256" key="4">
    <source>
        <dbReference type="SAM" id="MobiDB-lite"/>
    </source>
</evidence>
<dbReference type="GO" id="GO:0005975">
    <property type="term" value="P:carbohydrate metabolic process"/>
    <property type="evidence" value="ECO:0007669"/>
    <property type="project" value="InterPro"/>
</dbReference>
<dbReference type="GO" id="GO:0003824">
    <property type="term" value="F:catalytic activity"/>
    <property type="evidence" value="ECO:0007669"/>
    <property type="project" value="InterPro"/>
</dbReference>
<evidence type="ECO:0000259" key="8">
    <source>
        <dbReference type="Pfam" id="PF23166"/>
    </source>
</evidence>
<feature type="chain" id="PRO_5035157368" evidence="5">
    <location>
        <begin position="27"/>
        <end position="870"/>
    </location>
</feature>
<protein>
    <submittedName>
        <fullName evidence="9">T9SS type A sorting domain-containing protein</fullName>
    </submittedName>
</protein>
<dbReference type="InterPro" id="IPR056301">
    <property type="entry name" value="GWD-like_N_Ig"/>
</dbReference>
<dbReference type="PANTHER" id="PTHR36306">
    <property type="entry name" value="ALPHA-AMYLASE-RELATED-RELATED"/>
    <property type="match status" value="1"/>
</dbReference>
<feature type="signal peptide" evidence="5">
    <location>
        <begin position="1"/>
        <end position="26"/>
    </location>
</feature>
<keyword evidence="2" id="KW-0479">Metal-binding</keyword>
<evidence type="ECO:0000256" key="2">
    <source>
        <dbReference type="ARBA" id="ARBA00022723"/>
    </source>
</evidence>
<dbReference type="InterPro" id="IPR026444">
    <property type="entry name" value="Secre_tail"/>
</dbReference>
<dbReference type="Pfam" id="PF03065">
    <property type="entry name" value="Glyco_hydro_57"/>
    <property type="match status" value="1"/>
</dbReference>
<evidence type="ECO:0000259" key="7">
    <source>
        <dbReference type="Pfam" id="PF18962"/>
    </source>
</evidence>
<comment type="similarity">
    <text evidence="1">Belongs to the glycosyl hydrolase 57 family.</text>
</comment>
<evidence type="ECO:0000313" key="9">
    <source>
        <dbReference type="EMBL" id="MBP3192166.1"/>
    </source>
</evidence>
<evidence type="ECO:0000256" key="1">
    <source>
        <dbReference type="ARBA" id="ARBA00006821"/>
    </source>
</evidence>
<gene>
    <name evidence="9" type="ORF">NATSA_05770</name>
</gene>
<feature type="domain" description="Secretion system C-terminal sorting" evidence="7">
    <location>
        <begin position="792"/>
        <end position="859"/>
    </location>
</feature>
<dbReference type="InterPro" id="IPR013783">
    <property type="entry name" value="Ig-like_fold"/>
</dbReference>
<dbReference type="RefSeq" id="WP_210511058.1">
    <property type="nucleotide sequence ID" value="NZ_JAFIDN010000003.1"/>
</dbReference>
<dbReference type="InterPro" id="IPR011330">
    <property type="entry name" value="Glyco_hydro/deAcase_b/a-brl"/>
</dbReference>
<dbReference type="Proteomes" id="UP000673975">
    <property type="component" value="Unassembled WGS sequence"/>
</dbReference>
<dbReference type="PANTHER" id="PTHR36306:SF1">
    <property type="entry name" value="ALPHA-AMYLASE-RELATED"/>
    <property type="match status" value="1"/>
</dbReference>
<feature type="compositionally biased region" description="Basic and acidic residues" evidence="4">
    <location>
        <begin position="246"/>
        <end position="256"/>
    </location>
</feature>
<reference evidence="9" key="1">
    <citation type="submission" date="2021-02" db="EMBL/GenBank/DDBJ databases">
        <title>Natronogracilivirga saccharolytica gen. nov. sp. nov. a new anaerobic, haloalkiliphilic carbohydrate-fermenting bacterium from soda lake and proposing of Cyclonatronumiaceae fam. nov. in the phylum Balneolaeota.</title>
        <authorList>
            <person name="Zhilina T.N."/>
            <person name="Sorokin D.Y."/>
            <person name="Zavarzina D.G."/>
            <person name="Toshchakov S.V."/>
            <person name="Kublanov I.V."/>
        </authorList>
    </citation>
    <scope>NUCLEOTIDE SEQUENCE</scope>
    <source>
        <strain evidence="9">Z-1702</strain>
    </source>
</reference>
<evidence type="ECO:0000256" key="5">
    <source>
        <dbReference type="SAM" id="SignalP"/>
    </source>
</evidence>
<evidence type="ECO:0000313" key="10">
    <source>
        <dbReference type="Proteomes" id="UP000673975"/>
    </source>
</evidence>
<dbReference type="Pfam" id="PF23166">
    <property type="entry name" value="Ig_N_CWD1"/>
    <property type="match status" value="1"/>
</dbReference>
<dbReference type="NCBIfam" id="TIGR04183">
    <property type="entry name" value="Por_Secre_tail"/>
    <property type="match status" value="1"/>
</dbReference>
<keyword evidence="10" id="KW-1185">Reference proteome</keyword>
<dbReference type="GO" id="GO:0046872">
    <property type="term" value="F:metal ion binding"/>
    <property type="evidence" value="ECO:0007669"/>
    <property type="project" value="UniProtKB-KW"/>
</dbReference>
<proteinExistence type="inferred from homology"/>
<evidence type="ECO:0000256" key="3">
    <source>
        <dbReference type="ARBA" id="ARBA00023277"/>
    </source>
</evidence>
<dbReference type="InterPro" id="IPR052046">
    <property type="entry name" value="GH57_Enzymes"/>
</dbReference>
<feature type="region of interest" description="Disordered" evidence="4">
    <location>
        <begin position="648"/>
        <end position="670"/>
    </location>
</feature>
<evidence type="ECO:0000259" key="6">
    <source>
        <dbReference type="Pfam" id="PF03065"/>
    </source>
</evidence>
<dbReference type="InterPro" id="IPR004300">
    <property type="entry name" value="Glyco_hydro_57_N"/>
</dbReference>
<keyword evidence="5" id="KW-0732">Signal</keyword>